<keyword evidence="1" id="KW-0732">Signal</keyword>
<reference evidence="2 3" key="1">
    <citation type="journal article" date="2016" name="Nat. Commun.">
        <title>Extremotolerant tardigrade genome and improved radiotolerance of human cultured cells by tardigrade-unique protein.</title>
        <authorList>
            <person name="Hashimoto T."/>
            <person name="Horikawa D.D."/>
            <person name="Saito Y."/>
            <person name="Kuwahara H."/>
            <person name="Kozuka-Hata H."/>
            <person name="Shin-I T."/>
            <person name="Minakuchi Y."/>
            <person name="Ohishi K."/>
            <person name="Motoyama A."/>
            <person name="Aizu T."/>
            <person name="Enomoto A."/>
            <person name="Kondo K."/>
            <person name="Tanaka S."/>
            <person name="Hara Y."/>
            <person name="Koshikawa S."/>
            <person name="Sagara H."/>
            <person name="Miura T."/>
            <person name="Yokobori S."/>
            <person name="Miyagawa K."/>
            <person name="Suzuki Y."/>
            <person name="Kubo T."/>
            <person name="Oyama M."/>
            <person name="Kohara Y."/>
            <person name="Fujiyama A."/>
            <person name="Arakawa K."/>
            <person name="Katayama T."/>
            <person name="Toyoda A."/>
            <person name="Kunieda T."/>
        </authorList>
    </citation>
    <scope>NUCLEOTIDE SEQUENCE [LARGE SCALE GENOMIC DNA]</scope>
    <source>
        <strain evidence="2 3">YOKOZUNA-1</strain>
    </source>
</reference>
<evidence type="ECO:0000256" key="1">
    <source>
        <dbReference type="SAM" id="SignalP"/>
    </source>
</evidence>
<protein>
    <recommendedName>
        <fullName evidence="4">Secreted protein</fullName>
    </recommendedName>
</protein>
<keyword evidence="3" id="KW-1185">Reference proteome</keyword>
<comment type="caution">
    <text evidence="2">The sequence shown here is derived from an EMBL/GenBank/DDBJ whole genome shotgun (WGS) entry which is preliminary data.</text>
</comment>
<feature type="chain" id="PRO_5008898176" description="Secreted protein" evidence="1">
    <location>
        <begin position="21"/>
        <end position="204"/>
    </location>
</feature>
<gene>
    <name evidence="2" type="primary">RvY_08544-1</name>
    <name evidence="2" type="synonym">RvY_08544.1</name>
    <name evidence="2" type="ORF">RvY_08544</name>
</gene>
<evidence type="ECO:0008006" key="4">
    <source>
        <dbReference type="Google" id="ProtNLM"/>
    </source>
</evidence>
<evidence type="ECO:0000313" key="3">
    <source>
        <dbReference type="Proteomes" id="UP000186922"/>
    </source>
</evidence>
<dbReference type="EMBL" id="BDGG01000004">
    <property type="protein sequence ID" value="GAU97205.1"/>
    <property type="molecule type" value="Genomic_DNA"/>
</dbReference>
<organism evidence="2 3">
    <name type="scientific">Ramazzottius varieornatus</name>
    <name type="common">Water bear</name>
    <name type="synonym">Tardigrade</name>
    <dbReference type="NCBI Taxonomy" id="947166"/>
    <lineage>
        <taxon>Eukaryota</taxon>
        <taxon>Metazoa</taxon>
        <taxon>Ecdysozoa</taxon>
        <taxon>Tardigrada</taxon>
        <taxon>Eutardigrada</taxon>
        <taxon>Parachela</taxon>
        <taxon>Hypsibioidea</taxon>
        <taxon>Ramazzottiidae</taxon>
        <taxon>Ramazzottius</taxon>
    </lineage>
</organism>
<sequence length="204" mass="22747">MSTVWMIFVLWASLWRSGTGTRLPYCQKWTWGKLQALTRKIRRFVSASYTRKPHVYSFSQKKNALFLYRRHINSTYTFFELQDGNSFFTAVKTNYAICNAAIEAGVGCSGRRSNRIESHTGVWKEPGIVAGVVRAVVDFVMCCGRNGGEVVTLTVDAVSRRNGAAGIVVRIQIRIGITPSVGTRSTDATRNQDGSKKDCQVLPL</sequence>
<evidence type="ECO:0000313" key="2">
    <source>
        <dbReference type="EMBL" id="GAU97205.1"/>
    </source>
</evidence>
<name>A0A1D1V8U9_RAMVA</name>
<dbReference type="Proteomes" id="UP000186922">
    <property type="component" value="Unassembled WGS sequence"/>
</dbReference>
<accession>A0A1D1V8U9</accession>
<dbReference type="AlphaFoldDB" id="A0A1D1V8U9"/>
<feature type="signal peptide" evidence="1">
    <location>
        <begin position="1"/>
        <end position="20"/>
    </location>
</feature>
<proteinExistence type="predicted"/>